<evidence type="ECO:0000313" key="2">
    <source>
        <dbReference type="EMBL" id="RDX96233.1"/>
    </source>
</evidence>
<dbReference type="AlphaFoldDB" id="A0A371H0K7"/>
<protein>
    <recommendedName>
        <fullName evidence="1">Retrotransposon gag domain-containing protein</fullName>
    </recommendedName>
</protein>
<dbReference type="Proteomes" id="UP000257109">
    <property type="component" value="Unassembled WGS sequence"/>
</dbReference>
<sequence>MKRHGIRDQCENWEALKHVMKARFVPPTYTKDLHNKLQSIEDYHKEMEMDLMNTQIRESEEDTMAQFLHGLYREI</sequence>
<organism evidence="2 3">
    <name type="scientific">Mucuna pruriens</name>
    <name type="common">Velvet bean</name>
    <name type="synonym">Dolichos pruriens</name>
    <dbReference type="NCBI Taxonomy" id="157652"/>
    <lineage>
        <taxon>Eukaryota</taxon>
        <taxon>Viridiplantae</taxon>
        <taxon>Streptophyta</taxon>
        <taxon>Embryophyta</taxon>
        <taxon>Tracheophyta</taxon>
        <taxon>Spermatophyta</taxon>
        <taxon>Magnoliopsida</taxon>
        <taxon>eudicotyledons</taxon>
        <taxon>Gunneridae</taxon>
        <taxon>Pentapetalae</taxon>
        <taxon>rosids</taxon>
        <taxon>fabids</taxon>
        <taxon>Fabales</taxon>
        <taxon>Fabaceae</taxon>
        <taxon>Papilionoideae</taxon>
        <taxon>50 kb inversion clade</taxon>
        <taxon>NPAAA clade</taxon>
        <taxon>indigoferoid/millettioid clade</taxon>
        <taxon>Phaseoleae</taxon>
        <taxon>Mucuna</taxon>
    </lineage>
</organism>
<accession>A0A371H0K7</accession>
<gene>
    <name evidence="2" type="ORF">CR513_21141</name>
</gene>
<dbReference type="PANTHER" id="PTHR35046">
    <property type="entry name" value="ZINC KNUCKLE (CCHC-TYPE) FAMILY PROTEIN"/>
    <property type="match status" value="1"/>
</dbReference>
<evidence type="ECO:0000259" key="1">
    <source>
        <dbReference type="Pfam" id="PF03732"/>
    </source>
</evidence>
<feature type="non-terminal residue" evidence="2">
    <location>
        <position position="1"/>
    </location>
</feature>
<dbReference type="OrthoDB" id="1731207at2759"/>
<evidence type="ECO:0000313" key="3">
    <source>
        <dbReference type="Proteomes" id="UP000257109"/>
    </source>
</evidence>
<dbReference type="EMBL" id="QJKJ01003938">
    <property type="protein sequence ID" value="RDX96233.1"/>
    <property type="molecule type" value="Genomic_DNA"/>
</dbReference>
<keyword evidence="3" id="KW-1185">Reference proteome</keyword>
<dbReference type="InterPro" id="IPR005162">
    <property type="entry name" value="Retrotrans_gag_dom"/>
</dbReference>
<comment type="caution">
    <text evidence="2">The sequence shown here is derived from an EMBL/GenBank/DDBJ whole genome shotgun (WGS) entry which is preliminary data.</text>
</comment>
<dbReference type="Pfam" id="PF03732">
    <property type="entry name" value="Retrotrans_gag"/>
    <property type="match status" value="1"/>
</dbReference>
<dbReference type="PANTHER" id="PTHR35046:SF9">
    <property type="entry name" value="RNA-DIRECTED DNA POLYMERASE"/>
    <property type="match status" value="1"/>
</dbReference>
<proteinExistence type="predicted"/>
<name>A0A371H0K7_MUCPR</name>
<feature type="domain" description="Retrotransposon gag" evidence="1">
    <location>
        <begin position="8"/>
        <end position="72"/>
    </location>
</feature>
<reference evidence="2" key="1">
    <citation type="submission" date="2018-05" db="EMBL/GenBank/DDBJ databases">
        <title>Draft genome of Mucuna pruriens seed.</title>
        <authorList>
            <person name="Nnadi N.E."/>
            <person name="Vos R."/>
            <person name="Hasami M.H."/>
            <person name="Devisetty U.K."/>
            <person name="Aguiy J.C."/>
        </authorList>
    </citation>
    <scope>NUCLEOTIDE SEQUENCE [LARGE SCALE GENOMIC DNA]</scope>
    <source>
        <strain evidence="2">JCA_2017</strain>
    </source>
</reference>